<dbReference type="Gene3D" id="2.40.30.170">
    <property type="match status" value="1"/>
</dbReference>
<gene>
    <name evidence="3" type="ORF">Tci_905010</name>
</gene>
<evidence type="ECO:0000256" key="1">
    <source>
        <dbReference type="ARBA" id="ARBA00009477"/>
    </source>
</evidence>
<dbReference type="PANTHER" id="PTHR30469:SF37">
    <property type="entry name" value="RAGD PROTEIN"/>
    <property type="match status" value="1"/>
</dbReference>
<organism evidence="3">
    <name type="scientific">Tanacetum cinerariifolium</name>
    <name type="common">Dalmatian daisy</name>
    <name type="synonym">Chrysanthemum cinerariifolium</name>
    <dbReference type="NCBI Taxonomy" id="118510"/>
    <lineage>
        <taxon>Eukaryota</taxon>
        <taxon>Viridiplantae</taxon>
        <taxon>Streptophyta</taxon>
        <taxon>Embryophyta</taxon>
        <taxon>Tracheophyta</taxon>
        <taxon>Spermatophyta</taxon>
        <taxon>Magnoliopsida</taxon>
        <taxon>eudicotyledons</taxon>
        <taxon>Gunneridae</taxon>
        <taxon>Pentapetalae</taxon>
        <taxon>asterids</taxon>
        <taxon>campanulids</taxon>
        <taxon>Asterales</taxon>
        <taxon>Asteraceae</taxon>
        <taxon>Asteroideae</taxon>
        <taxon>Anthemideae</taxon>
        <taxon>Anthemidinae</taxon>
        <taxon>Tanacetum</taxon>
    </lineage>
</organism>
<protein>
    <recommendedName>
        <fullName evidence="2">CusB-like beta-barrel domain-containing protein</fullName>
    </recommendedName>
</protein>
<dbReference type="NCBIfam" id="TIGR01730">
    <property type="entry name" value="RND_mfp"/>
    <property type="match status" value="1"/>
</dbReference>
<dbReference type="Pfam" id="PF25954">
    <property type="entry name" value="Beta-barrel_RND_2"/>
    <property type="match status" value="1"/>
</dbReference>
<feature type="non-terminal residue" evidence="3">
    <location>
        <position position="1"/>
    </location>
</feature>
<dbReference type="PANTHER" id="PTHR30469">
    <property type="entry name" value="MULTIDRUG RESISTANCE PROTEIN MDTA"/>
    <property type="match status" value="1"/>
</dbReference>
<accession>A0A699VIC0</accession>
<sequence length="171" mass="18837">QLFKVEQTDTLRAFVDVPQNFVTNIRRGLHAQVLVPEFPNQPFQGIVSRDAEALDPQTRTLRTEVRLPNRQGKLRPGTYGQVRFDLPQTSPSILISANALVPSGTEQQVVMVQDGKIHFQPIIVSRDFGSNLEVRQGLKGGELLVINPGENLTEGMAVDTKMAEAPKKPAG</sequence>
<dbReference type="AlphaFoldDB" id="A0A699VIC0"/>
<dbReference type="FunFam" id="2.40.30.170:FF:000010">
    <property type="entry name" value="Efflux RND transporter periplasmic adaptor subunit"/>
    <property type="match status" value="1"/>
</dbReference>
<name>A0A699VIC0_TANCI</name>
<comment type="similarity">
    <text evidence="1">Belongs to the membrane fusion protein (MFP) (TC 8.A.1) family.</text>
</comment>
<dbReference type="GO" id="GO:0015562">
    <property type="term" value="F:efflux transmembrane transporter activity"/>
    <property type="evidence" value="ECO:0007669"/>
    <property type="project" value="TreeGrafter"/>
</dbReference>
<feature type="non-terminal residue" evidence="3">
    <location>
        <position position="171"/>
    </location>
</feature>
<proteinExistence type="inferred from homology"/>
<reference evidence="3" key="1">
    <citation type="journal article" date="2019" name="Sci. Rep.">
        <title>Draft genome of Tanacetum cinerariifolium, the natural source of mosquito coil.</title>
        <authorList>
            <person name="Yamashiro T."/>
            <person name="Shiraishi A."/>
            <person name="Satake H."/>
            <person name="Nakayama K."/>
        </authorList>
    </citation>
    <scope>NUCLEOTIDE SEQUENCE</scope>
</reference>
<evidence type="ECO:0000259" key="2">
    <source>
        <dbReference type="Pfam" id="PF25954"/>
    </source>
</evidence>
<dbReference type="Gene3D" id="2.40.420.20">
    <property type="match status" value="1"/>
</dbReference>
<dbReference type="EMBL" id="BKCJ011430898">
    <property type="protein sequence ID" value="GFD33041.1"/>
    <property type="molecule type" value="Genomic_DNA"/>
</dbReference>
<feature type="domain" description="CusB-like beta-barrel" evidence="2">
    <location>
        <begin position="15"/>
        <end position="85"/>
    </location>
</feature>
<dbReference type="InterPro" id="IPR058792">
    <property type="entry name" value="Beta-barrel_RND_2"/>
</dbReference>
<evidence type="ECO:0000313" key="3">
    <source>
        <dbReference type="EMBL" id="GFD33041.1"/>
    </source>
</evidence>
<dbReference type="InterPro" id="IPR006143">
    <property type="entry name" value="RND_pump_MFP"/>
</dbReference>
<dbReference type="SUPFAM" id="SSF111369">
    <property type="entry name" value="HlyD-like secretion proteins"/>
    <property type="match status" value="1"/>
</dbReference>
<dbReference type="GO" id="GO:1990281">
    <property type="term" value="C:efflux pump complex"/>
    <property type="evidence" value="ECO:0007669"/>
    <property type="project" value="TreeGrafter"/>
</dbReference>
<comment type="caution">
    <text evidence="3">The sequence shown here is derived from an EMBL/GenBank/DDBJ whole genome shotgun (WGS) entry which is preliminary data.</text>
</comment>